<reference evidence="2 3" key="2">
    <citation type="journal article" date="2012" name="PLoS Pathog.">
        <title>Diverse lifestyles and strategies of plant pathogenesis encoded in the genomes of eighteen Dothideomycetes fungi.</title>
        <authorList>
            <person name="Ohm R.A."/>
            <person name="Feau N."/>
            <person name="Henrissat B."/>
            <person name="Schoch C.L."/>
            <person name="Horwitz B.A."/>
            <person name="Barry K.W."/>
            <person name="Condon B.J."/>
            <person name="Copeland A.C."/>
            <person name="Dhillon B."/>
            <person name="Glaser F."/>
            <person name="Hesse C.N."/>
            <person name="Kosti I."/>
            <person name="LaButti K."/>
            <person name="Lindquist E.A."/>
            <person name="Lucas S."/>
            <person name="Salamov A.A."/>
            <person name="Bradshaw R.E."/>
            <person name="Ciuffetti L."/>
            <person name="Hamelin R.C."/>
            <person name="Kema G.H.J."/>
            <person name="Lawrence C."/>
            <person name="Scott J.A."/>
            <person name="Spatafora J.W."/>
            <person name="Turgeon B.G."/>
            <person name="de Wit P.J.G.M."/>
            <person name="Zhong S."/>
            <person name="Goodwin S.B."/>
            <person name="Grigoriev I.V."/>
        </authorList>
    </citation>
    <scope>NUCLEOTIDE SEQUENCE [LARGE SCALE GENOMIC DNA]</scope>
    <source>
        <strain evidence="3">NZE10 / CBS 128990</strain>
    </source>
</reference>
<evidence type="ECO:0000256" key="1">
    <source>
        <dbReference type="SAM" id="MobiDB-lite"/>
    </source>
</evidence>
<dbReference type="EMBL" id="KB446537">
    <property type="protein sequence ID" value="EME46633.1"/>
    <property type="molecule type" value="Genomic_DNA"/>
</dbReference>
<organism evidence="2 3">
    <name type="scientific">Dothistroma septosporum (strain NZE10 / CBS 128990)</name>
    <name type="common">Red band needle blight fungus</name>
    <name type="synonym">Mycosphaerella pini</name>
    <dbReference type="NCBI Taxonomy" id="675120"/>
    <lineage>
        <taxon>Eukaryota</taxon>
        <taxon>Fungi</taxon>
        <taxon>Dikarya</taxon>
        <taxon>Ascomycota</taxon>
        <taxon>Pezizomycotina</taxon>
        <taxon>Dothideomycetes</taxon>
        <taxon>Dothideomycetidae</taxon>
        <taxon>Mycosphaerellales</taxon>
        <taxon>Mycosphaerellaceae</taxon>
        <taxon>Dothistroma</taxon>
    </lineage>
</organism>
<dbReference type="OMA" id="WSAMDYK"/>
<feature type="region of interest" description="Disordered" evidence="1">
    <location>
        <begin position="118"/>
        <end position="149"/>
    </location>
</feature>
<name>N1PUM2_DOTSN</name>
<dbReference type="HOGENOM" id="CLU_132816_0_0_1"/>
<accession>N1PUM2</accession>
<dbReference type="eggNOG" id="ENOG502SA16">
    <property type="taxonomic scope" value="Eukaryota"/>
</dbReference>
<dbReference type="Proteomes" id="UP000016933">
    <property type="component" value="Unassembled WGS sequence"/>
</dbReference>
<dbReference type="AlphaFoldDB" id="N1PUM2"/>
<dbReference type="OrthoDB" id="5424021at2759"/>
<protein>
    <submittedName>
        <fullName evidence="2">Uncharacterized protein</fullName>
    </submittedName>
</protein>
<evidence type="ECO:0000313" key="2">
    <source>
        <dbReference type="EMBL" id="EME46633.1"/>
    </source>
</evidence>
<evidence type="ECO:0000313" key="3">
    <source>
        <dbReference type="Proteomes" id="UP000016933"/>
    </source>
</evidence>
<keyword evidence="3" id="KW-1185">Reference proteome</keyword>
<reference evidence="3" key="1">
    <citation type="journal article" date="2012" name="PLoS Genet.">
        <title>The genomes of the fungal plant pathogens Cladosporium fulvum and Dothistroma septosporum reveal adaptation to different hosts and lifestyles but also signatures of common ancestry.</title>
        <authorList>
            <person name="de Wit P.J.G.M."/>
            <person name="van der Burgt A."/>
            <person name="Oekmen B."/>
            <person name="Stergiopoulos I."/>
            <person name="Abd-Elsalam K.A."/>
            <person name="Aerts A.L."/>
            <person name="Bahkali A.H."/>
            <person name="Beenen H.G."/>
            <person name="Chettri P."/>
            <person name="Cox M.P."/>
            <person name="Datema E."/>
            <person name="de Vries R.P."/>
            <person name="Dhillon B."/>
            <person name="Ganley A.R."/>
            <person name="Griffiths S.A."/>
            <person name="Guo Y."/>
            <person name="Hamelin R.C."/>
            <person name="Henrissat B."/>
            <person name="Kabir M.S."/>
            <person name="Jashni M.K."/>
            <person name="Kema G."/>
            <person name="Klaubauf S."/>
            <person name="Lapidus A."/>
            <person name="Levasseur A."/>
            <person name="Lindquist E."/>
            <person name="Mehrabi R."/>
            <person name="Ohm R.A."/>
            <person name="Owen T.J."/>
            <person name="Salamov A."/>
            <person name="Schwelm A."/>
            <person name="Schijlen E."/>
            <person name="Sun H."/>
            <person name="van den Burg H.A."/>
            <person name="van Ham R.C.H.J."/>
            <person name="Zhang S."/>
            <person name="Goodwin S.B."/>
            <person name="Grigoriev I.V."/>
            <person name="Collemare J."/>
            <person name="Bradshaw R.E."/>
        </authorList>
    </citation>
    <scope>NUCLEOTIDE SEQUENCE [LARGE SCALE GENOMIC DNA]</scope>
    <source>
        <strain evidence="3">NZE10 / CBS 128990</strain>
    </source>
</reference>
<gene>
    <name evidence="2" type="ORF">DOTSEDRAFT_22679</name>
</gene>
<proteinExistence type="predicted"/>
<sequence>MAAQAPKNSVWSAMDYKPPRGKCGYKTSYISSCPCLRFMLHPVKAATSFDCDGCNHHASFHALEDETEDAILKKWAEQEANSNAGQAAGGAGVKRRRIAEKPAEEVEIFELLDDFEKPDWMGSSTRRKPTKQPQRRAHTLAAAGNASIK</sequence>
<feature type="compositionally biased region" description="Basic residues" evidence="1">
    <location>
        <begin position="125"/>
        <end position="138"/>
    </location>
</feature>